<keyword evidence="4 8" id="KW-0863">Zinc-finger</keyword>
<dbReference type="InterPro" id="IPR013087">
    <property type="entry name" value="Znf_C2H2_type"/>
</dbReference>
<dbReference type="OMA" id="DYACAIC"/>
<dbReference type="GeneID" id="118408894"/>
<feature type="domain" description="C2H2-type" evidence="10">
    <location>
        <begin position="228"/>
        <end position="255"/>
    </location>
</feature>
<dbReference type="Pfam" id="PF00096">
    <property type="entry name" value="zf-C2H2"/>
    <property type="match status" value="1"/>
</dbReference>
<dbReference type="GO" id="GO:0008270">
    <property type="term" value="F:zinc ion binding"/>
    <property type="evidence" value="ECO:0007669"/>
    <property type="project" value="UniProtKB-KW"/>
</dbReference>
<feature type="domain" description="C2H2-type" evidence="10">
    <location>
        <begin position="172"/>
        <end position="199"/>
    </location>
</feature>
<proteinExistence type="predicted"/>
<dbReference type="GO" id="GO:0000981">
    <property type="term" value="F:DNA-binding transcription factor activity, RNA polymerase II-specific"/>
    <property type="evidence" value="ECO:0000318"/>
    <property type="project" value="GO_Central"/>
</dbReference>
<dbReference type="FunFam" id="3.30.160.60:FF:002739">
    <property type="match status" value="1"/>
</dbReference>
<dbReference type="GO" id="GO:0006357">
    <property type="term" value="P:regulation of transcription by RNA polymerase II"/>
    <property type="evidence" value="ECO:0000318"/>
    <property type="project" value="GO_Central"/>
</dbReference>
<accession>A0A9J7KLW7</accession>
<dbReference type="Gene3D" id="3.30.160.60">
    <property type="entry name" value="Classic Zinc Finger"/>
    <property type="match status" value="5"/>
</dbReference>
<feature type="compositionally biased region" description="Basic and acidic residues" evidence="9">
    <location>
        <begin position="102"/>
        <end position="112"/>
    </location>
</feature>
<evidence type="ECO:0000256" key="6">
    <source>
        <dbReference type="ARBA" id="ARBA00023125"/>
    </source>
</evidence>
<comment type="subcellular location">
    <subcellularLocation>
        <location evidence="1">Nucleus</location>
    </subcellularLocation>
</comment>
<feature type="region of interest" description="Disordered" evidence="9">
    <location>
        <begin position="79"/>
        <end position="113"/>
    </location>
</feature>
<evidence type="ECO:0000256" key="4">
    <source>
        <dbReference type="ARBA" id="ARBA00022771"/>
    </source>
</evidence>
<dbReference type="GO" id="GO:0005634">
    <property type="term" value="C:nucleus"/>
    <property type="evidence" value="ECO:0007669"/>
    <property type="project" value="UniProtKB-SubCell"/>
</dbReference>
<dbReference type="PROSITE" id="PS00028">
    <property type="entry name" value="ZINC_FINGER_C2H2_1"/>
    <property type="match status" value="1"/>
</dbReference>
<feature type="region of interest" description="Disordered" evidence="9">
    <location>
        <begin position="1"/>
        <end position="35"/>
    </location>
</feature>
<dbReference type="PROSITE" id="PS50157">
    <property type="entry name" value="ZINC_FINGER_C2H2_2"/>
    <property type="match status" value="4"/>
</dbReference>
<dbReference type="FunFam" id="3.30.160.60:FF:003030">
    <property type="match status" value="1"/>
</dbReference>
<dbReference type="FunFam" id="3.30.160.60:FF:001309">
    <property type="entry name" value="Uncharacterized protein"/>
    <property type="match status" value="1"/>
</dbReference>
<keyword evidence="2" id="KW-0479">Metal-binding</keyword>
<evidence type="ECO:0000313" key="12">
    <source>
        <dbReference type="RefSeq" id="XP_035665647.1"/>
    </source>
</evidence>
<reference evidence="12" key="1">
    <citation type="submission" date="2025-08" db="UniProtKB">
        <authorList>
            <consortium name="RefSeq"/>
        </authorList>
    </citation>
    <scope>IDENTIFICATION</scope>
    <source>
        <strain evidence="12">S238N-H82</strain>
        <tissue evidence="12">Testes</tissue>
    </source>
</reference>
<feature type="domain" description="C2H2-type" evidence="10">
    <location>
        <begin position="200"/>
        <end position="227"/>
    </location>
</feature>
<evidence type="ECO:0000313" key="11">
    <source>
        <dbReference type="Proteomes" id="UP000001554"/>
    </source>
</evidence>
<evidence type="ECO:0000256" key="9">
    <source>
        <dbReference type="SAM" id="MobiDB-lite"/>
    </source>
</evidence>
<dbReference type="OrthoDB" id="6077919at2759"/>
<dbReference type="InterPro" id="IPR036236">
    <property type="entry name" value="Znf_C2H2_sf"/>
</dbReference>
<dbReference type="RefSeq" id="XP_035665647.1">
    <property type="nucleotide sequence ID" value="XM_035809754.1"/>
</dbReference>
<evidence type="ECO:0000256" key="5">
    <source>
        <dbReference type="ARBA" id="ARBA00022833"/>
    </source>
</evidence>
<evidence type="ECO:0000259" key="10">
    <source>
        <dbReference type="PROSITE" id="PS50157"/>
    </source>
</evidence>
<dbReference type="Proteomes" id="UP000001554">
    <property type="component" value="Unplaced"/>
</dbReference>
<keyword evidence="7" id="KW-0539">Nucleus</keyword>
<keyword evidence="11" id="KW-1185">Reference proteome</keyword>
<protein>
    <submittedName>
        <fullName evidence="12">Gastrula zinc finger protein XlCGF8.2DB-like</fullName>
    </submittedName>
</protein>
<feature type="compositionally biased region" description="Basic and acidic residues" evidence="9">
    <location>
        <begin position="21"/>
        <end position="35"/>
    </location>
</feature>
<evidence type="ECO:0000256" key="3">
    <source>
        <dbReference type="ARBA" id="ARBA00022737"/>
    </source>
</evidence>
<dbReference type="AlphaFoldDB" id="A0A9J7KLW7"/>
<dbReference type="FunFam" id="3.30.160.60:FF:002514">
    <property type="entry name" value="Uncharacterized protein"/>
    <property type="match status" value="1"/>
</dbReference>
<dbReference type="Pfam" id="PF13465">
    <property type="entry name" value="zf-H2C2_2"/>
    <property type="match status" value="1"/>
</dbReference>
<dbReference type="SUPFAM" id="SSF57667">
    <property type="entry name" value="beta-beta-alpha zinc fingers"/>
    <property type="match status" value="2"/>
</dbReference>
<evidence type="ECO:0000256" key="8">
    <source>
        <dbReference type="PROSITE-ProRule" id="PRU00042"/>
    </source>
</evidence>
<dbReference type="PANTHER" id="PTHR24392">
    <property type="entry name" value="ZINC FINGER PROTEIN"/>
    <property type="match status" value="1"/>
</dbReference>
<keyword evidence="3" id="KW-0677">Repeat</keyword>
<evidence type="ECO:0000256" key="1">
    <source>
        <dbReference type="ARBA" id="ARBA00004123"/>
    </source>
</evidence>
<feature type="domain" description="C2H2-type" evidence="10">
    <location>
        <begin position="144"/>
        <end position="171"/>
    </location>
</feature>
<dbReference type="FunFam" id="3.30.160.60:FF:002104">
    <property type="entry name" value="Si:ch211-266d19.4"/>
    <property type="match status" value="1"/>
</dbReference>
<gene>
    <name evidence="12" type="primary">LOC118408894</name>
</gene>
<dbReference type="SMART" id="SM00355">
    <property type="entry name" value="ZnF_C2H2"/>
    <property type="match status" value="4"/>
</dbReference>
<dbReference type="KEGG" id="bfo:118408894"/>
<keyword evidence="5" id="KW-0862">Zinc</keyword>
<dbReference type="GO" id="GO:0003677">
    <property type="term" value="F:DNA binding"/>
    <property type="evidence" value="ECO:0007669"/>
    <property type="project" value="UniProtKB-KW"/>
</dbReference>
<name>A0A9J7KLW7_BRAFL</name>
<dbReference type="PANTHER" id="PTHR24392:SF31">
    <property type="entry name" value="C2H2-TYPE DOMAIN-CONTAINING PROTEIN"/>
    <property type="match status" value="1"/>
</dbReference>
<organism evidence="11 12">
    <name type="scientific">Branchiostoma floridae</name>
    <name type="common">Florida lancelet</name>
    <name type="synonym">Amphioxus</name>
    <dbReference type="NCBI Taxonomy" id="7739"/>
    <lineage>
        <taxon>Eukaryota</taxon>
        <taxon>Metazoa</taxon>
        <taxon>Chordata</taxon>
        <taxon>Cephalochordata</taxon>
        <taxon>Leptocardii</taxon>
        <taxon>Amphioxiformes</taxon>
        <taxon>Branchiostomatidae</taxon>
        <taxon>Branchiostoma</taxon>
    </lineage>
</organism>
<evidence type="ECO:0000256" key="2">
    <source>
        <dbReference type="ARBA" id="ARBA00022723"/>
    </source>
</evidence>
<keyword evidence="6" id="KW-0238">DNA-binding</keyword>
<sequence length="275" mass="30811">MANCGSPAEDLCTGHPGNETEDLHPGNKTYNREDQTSTKHDFLRLAAAKPPDIVGQHCREEQASCAGTFDVKVEKTDSLSPWLQTEDPDETLLQNKTADTGGQRDRGGRDSGEETFYWEVKKTGSSSQLEQGRNLPVVSTKKTYMCGECGFQVRYPSDLRRHMRTHTGEKPYKCDQCDYSATQKSSLTSHLVKHTGDKPYMCDHCDYSAAHKSSLNFHLAKHTGEKPYMCGECGYRTAHKADLSKHMRTHTGEKPYKCDQCDYSAARKVSIYPAI</sequence>
<evidence type="ECO:0000256" key="7">
    <source>
        <dbReference type="ARBA" id="ARBA00023242"/>
    </source>
</evidence>